<dbReference type="EC" id="5.4.3.8" evidence="5"/>
<feature type="region of interest" description="Disordered" evidence="12">
    <location>
        <begin position="1"/>
        <end position="23"/>
    </location>
</feature>
<protein>
    <recommendedName>
        <fullName evidence="6">Glutamate-1-semialdehyde 2,1-aminomutase</fullName>
        <ecNumber evidence="5">5.4.3.8</ecNumber>
    </recommendedName>
    <alternativeName>
        <fullName evidence="10">Glutamate-1-semialdehyde aminotransferase</fullName>
    </alternativeName>
</protein>
<evidence type="ECO:0000256" key="10">
    <source>
        <dbReference type="ARBA" id="ARBA00031365"/>
    </source>
</evidence>
<dbReference type="InterPro" id="IPR015421">
    <property type="entry name" value="PyrdxlP-dep_Trfase_major"/>
</dbReference>
<name>A0ABD5UZS8_9EURY</name>
<evidence type="ECO:0000256" key="7">
    <source>
        <dbReference type="ARBA" id="ARBA00022898"/>
    </source>
</evidence>
<comment type="similarity">
    <text evidence="4">Belongs to the class-III pyridoxal-phosphate-dependent aminotransferase family. HemL subfamily.</text>
</comment>
<dbReference type="InterPro" id="IPR005814">
    <property type="entry name" value="Aminotrans_3"/>
</dbReference>
<evidence type="ECO:0000256" key="4">
    <source>
        <dbReference type="ARBA" id="ARBA00008981"/>
    </source>
</evidence>
<dbReference type="GO" id="GO:0042286">
    <property type="term" value="F:glutamate-1-semialdehyde 2,1-aminomutase activity"/>
    <property type="evidence" value="ECO:0007669"/>
    <property type="project" value="UniProtKB-EC"/>
</dbReference>
<proteinExistence type="inferred from homology"/>
<organism evidence="13 14">
    <name type="scientific">Halopenitus salinus</name>
    <dbReference type="NCBI Taxonomy" id="1198295"/>
    <lineage>
        <taxon>Archaea</taxon>
        <taxon>Methanobacteriati</taxon>
        <taxon>Methanobacteriota</taxon>
        <taxon>Stenosarchaea group</taxon>
        <taxon>Halobacteria</taxon>
        <taxon>Halobacteriales</taxon>
        <taxon>Haloferacaceae</taxon>
        <taxon>Halopenitus</taxon>
    </lineage>
</organism>
<feature type="compositionally biased region" description="Basic and acidic residues" evidence="12">
    <location>
        <begin position="12"/>
        <end position="23"/>
    </location>
</feature>
<dbReference type="Proteomes" id="UP001596296">
    <property type="component" value="Unassembled WGS sequence"/>
</dbReference>
<evidence type="ECO:0000313" key="14">
    <source>
        <dbReference type="Proteomes" id="UP001596296"/>
    </source>
</evidence>
<dbReference type="GO" id="GO:0008483">
    <property type="term" value="F:transaminase activity"/>
    <property type="evidence" value="ECO:0007669"/>
    <property type="project" value="UniProtKB-KW"/>
</dbReference>
<keyword evidence="7 11" id="KW-0663">Pyridoxal phosphate</keyword>
<evidence type="ECO:0000256" key="3">
    <source>
        <dbReference type="ARBA" id="ARBA00004819"/>
    </source>
</evidence>
<dbReference type="SUPFAM" id="SSF53383">
    <property type="entry name" value="PLP-dependent transferases"/>
    <property type="match status" value="1"/>
</dbReference>
<dbReference type="Gene3D" id="3.90.1150.10">
    <property type="entry name" value="Aspartate Aminotransferase, domain 1"/>
    <property type="match status" value="1"/>
</dbReference>
<comment type="catalytic activity">
    <reaction evidence="1">
        <text>(S)-4-amino-5-oxopentanoate = 5-aminolevulinate</text>
        <dbReference type="Rhea" id="RHEA:14265"/>
        <dbReference type="ChEBI" id="CHEBI:57501"/>
        <dbReference type="ChEBI" id="CHEBI:356416"/>
        <dbReference type="EC" id="5.4.3.8"/>
    </reaction>
</comment>
<comment type="cofactor">
    <cofactor evidence="2">
        <name>pyridoxal 5'-phosphate</name>
        <dbReference type="ChEBI" id="CHEBI:597326"/>
    </cofactor>
</comment>
<dbReference type="GO" id="GO:0006779">
    <property type="term" value="P:porphyrin-containing compound biosynthetic process"/>
    <property type="evidence" value="ECO:0007669"/>
    <property type="project" value="UniProtKB-KW"/>
</dbReference>
<evidence type="ECO:0000256" key="9">
    <source>
        <dbReference type="ARBA" id="ARBA00023244"/>
    </source>
</evidence>
<evidence type="ECO:0000256" key="2">
    <source>
        <dbReference type="ARBA" id="ARBA00001933"/>
    </source>
</evidence>
<keyword evidence="14" id="KW-1185">Reference proteome</keyword>
<sequence>MTNSNAADLEAEYERRTPTSKEHFEEARTYLPGGDTREVTYVDPYPTFVEEASGCTLTTADGEELLDFLNNYTQSVLGHAPPTVVDAVTERFARGNGLAAPTTEATELARRIVERVPSVETVRFANSGTEATMNAIRAAIAHTGNEHVLKLDGAFHGTHDTVLVGVEDEGRENPGVPTTVEERVSTVPFNDTKALVEAFERHGDDLACFIVDPIMGNAGMIPPREGFLETARDLTADTDTLLLFDEVMTFRMDPGGAQERYGIRPDLTAFGKFIGGGLPAGAFGGREDVMSVFDPATGSVTHSGTFNANPATMVGGAATLDALDGNAIERLNDLGATARERLEAVCADAEVPAQVTGDASFLNVHFTDDEVRDARTGTTHEAITERFSLAMRNRGVFVADRGLVNLSTPMGEPEIDALVDAVEGALADLSTAAAFDGA</sequence>
<keyword evidence="8" id="KW-0413">Isomerase</keyword>
<dbReference type="RefSeq" id="WP_379744730.1">
    <property type="nucleotide sequence ID" value="NZ_JBHSVN010000001.1"/>
</dbReference>
<keyword evidence="13" id="KW-0808">Transferase</keyword>
<comment type="pathway">
    <text evidence="3">Porphyrin-containing compound metabolism; protoporphyrin-IX biosynthesis; 5-aminolevulinate from L-glutamyl-tRNA(Glu): step 2/2.</text>
</comment>
<comment type="caution">
    <text evidence="13">The sequence shown here is derived from an EMBL/GenBank/DDBJ whole genome shotgun (WGS) entry which is preliminary data.</text>
</comment>
<evidence type="ECO:0000256" key="5">
    <source>
        <dbReference type="ARBA" id="ARBA00012143"/>
    </source>
</evidence>
<reference evidence="13 14" key="1">
    <citation type="journal article" date="2019" name="Int. J. Syst. Evol. Microbiol.">
        <title>The Global Catalogue of Microorganisms (GCM) 10K type strain sequencing project: providing services to taxonomists for standard genome sequencing and annotation.</title>
        <authorList>
            <consortium name="The Broad Institute Genomics Platform"/>
            <consortium name="The Broad Institute Genome Sequencing Center for Infectious Disease"/>
            <person name="Wu L."/>
            <person name="Ma J."/>
        </authorList>
    </citation>
    <scope>NUCLEOTIDE SEQUENCE [LARGE SCALE GENOMIC DNA]</scope>
    <source>
        <strain evidence="13 14">SKJ47</strain>
    </source>
</reference>
<accession>A0ABD5UZS8</accession>
<keyword evidence="13" id="KW-0032">Aminotransferase</keyword>
<dbReference type="PANTHER" id="PTHR43713:SF3">
    <property type="entry name" value="GLUTAMATE-1-SEMIALDEHYDE 2,1-AMINOMUTASE 1, CHLOROPLASTIC-RELATED"/>
    <property type="match status" value="1"/>
</dbReference>
<dbReference type="Pfam" id="PF00202">
    <property type="entry name" value="Aminotran_3"/>
    <property type="match status" value="1"/>
</dbReference>
<dbReference type="InterPro" id="IPR015422">
    <property type="entry name" value="PyrdxlP-dep_Trfase_small"/>
</dbReference>
<keyword evidence="9" id="KW-0627">Porphyrin biosynthesis</keyword>
<evidence type="ECO:0000256" key="12">
    <source>
        <dbReference type="SAM" id="MobiDB-lite"/>
    </source>
</evidence>
<evidence type="ECO:0000256" key="6">
    <source>
        <dbReference type="ARBA" id="ARBA00015416"/>
    </source>
</evidence>
<evidence type="ECO:0000256" key="8">
    <source>
        <dbReference type="ARBA" id="ARBA00023235"/>
    </source>
</evidence>
<dbReference type="EMBL" id="JBHSXL010000009">
    <property type="protein sequence ID" value="MFC6893293.1"/>
    <property type="molecule type" value="Genomic_DNA"/>
</dbReference>
<evidence type="ECO:0000256" key="1">
    <source>
        <dbReference type="ARBA" id="ARBA00001579"/>
    </source>
</evidence>
<dbReference type="Gene3D" id="3.40.640.10">
    <property type="entry name" value="Type I PLP-dependent aspartate aminotransferase-like (Major domain)"/>
    <property type="match status" value="1"/>
</dbReference>
<gene>
    <name evidence="13" type="ORF">ACFQE9_11860</name>
</gene>
<evidence type="ECO:0000256" key="11">
    <source>
        <dbReference type="RuleBase" id="RU003560"/>
    </source>
</evidence>
<dbReference type="CDD" id="cd00610">
    <property type="entry name" value="OAT_like"/>
    <property type="match status" value="1"/>
</dbReference>
<dbReference type="InterPro" id="IPR015424">
    <property type="entry name" value="PyrdxlP-dep_Trfase"/>
</dbReference>
<dbReference type="AlphaFoldDB" id="A0ABD5UZS8"/>
<evidence type="ECO:0000313" key="13">
    <source>
        <dbReference type="EMBL" id="MFC6893293.1"/>
    </source>
</evidence>
<dbReference type="PANTHER" id="PTHR43713">
    <property type="entry name" value="GLUTAMATE-1-SEMIALDEHYDE 2,1-AMINOMUTASE"/>
    <property type="match status" value="1"/>
</dbReference>
<dbReference type="FunFam" id="3.40.640.10:FF:000021">
    <property type="entry name" value="Glutamate-1-semialdehyde 2,1-aminomutase"/>
    <property type="match status" value="1"/>
</dbReference>